<organism evidence="2 3">
    <name type="scientific">Magnusiomyces paraingens</name>
    <dbReference type="NCBI Taxonomy" id="2606893"/>
    <lineage>
        <taxon>Eukaryota</taxon>
        <taxon>Fungi</taxon>
        <taxon>Dikarya</taxon>
        <taxon>Ascomycota</taxon>
        <taxon>Saccharomycotina</taxon>
        <taxon>Dipodascomycetes</taxon>
        <taxon>Dipodascales</taxon>
        <taxon>Dipodascaceae</taxon>
        <taxon>Magnusiomyces</taxon>
    </lineage>
</organism>
<sequence length="239" mass="27036">MRISRTLLHEAHEAASVFVAPRLRDRRLASEIKEAAAFISAERVRYNEALTQYNAQVEQQKSTETPESTETSTITPPVATVPLTGNALFATIPAPLANFFRKYPPAPFRQYSKTPTSIDDPTANPFLANTNPITGRIQDSVYSLRRQSDLYKAAYRYGIAHLLPPLQNGKTFYEEKYETKVPVRGASRFKLSIAERKAPARKQEMAEAIAKADEVIAKSRGAKWRRKLEQKNKKPLPWF</sequence>
<dbReference type="RefSeq" id="XP_031852846.1">
    <property type="nucleotide sequence ID" value="XM_031996955.1"/>
</dbReference>
<dbReference type="PANTHER" id="PTHR28041">
    <property type="entry name" value="54S RIBOSOMAL PROTEIN L25, MITOCHONDRIAL"/>
    <property type="match status" value="1"/>
</dbReference>
<proteinExistence type="predicted"/>
<dbReference type="AlphaFoldDB" id="A0A5E8BKT5"/>
<evidence type="ECO:0000313" key="3">
    <source>
        <dbReference type="Proteomes" id="UP000398389"/>
    </source>
</evidence>
<dbReference type="GeneID" id="43581055"/>
<protein>
    <recommendedName>
        <fullName evidence="1">Large ribosomal subunit protein mL59 domain-containing protein</fullName>
    </recommendedName>
</protein>
<name>A0A5E8BKT5_9ASCO</name>
<dbReference type="Pfam" id="PF18126">
    <property type="entry name" value="Mitoc_mL59"/>
    <property type="match status" value="1"/>
</dbReference>
<dbReference type="InterPro" id="IPR037507">
    <property type="entry name" value="Ribosomal_mL59"/>
</dbReference>
<dbReference type="PANTHER" id="PTHR28041:SF1">
    <property type="entry name" value="LARGE RIBOSOMAL SUBUNIT PROTEIN ML59"/>
    <property type="match status" value="1"/>
</dbReference>
<accession>A0A5E8BKT5</accession>
<dbReference type="GO" id="GO:0005762">
    <property type="term" value="C:mitochondrial large ribosomal subunit"/>
    <property type="evidence" value="ECO:0007669"/>
    <property type="project" value="InterPro"/>
</dbReference>
<feature type="domain" description="Large ribosomal subunit protein mL59" evidence="1">
    <location>
        <begin position="95"/>
        <end position="220"/>
    </location>
</feature>
<evidence type="ECO:0000259" key="1">
    <source>
        <dbReference type="Pfam" id="PF18126"/>
    </source>
</evidence>
<dbReference type="Proteomes" id="UP000398389">
    <property type="component" value="Unassembled WGS sequence"/>
</dbReference>
<reference evidence="2 3" key="1">
    <citation type="submission" date="2019-09" db="EMBL/GenBank/DDBJ databases">
        <authorList>
            <person name="Brejova B."/>
        </authorList>
    </citation>
    <scope>NUCLEOTIDE SEQUENCE [LARGE SCALE GENOMIC DNA]</scope>
</reference>
<evidence type="ECO:0000313" key="2">
    <source>
        <dbReference type="EMBL" id="VVT49368.1"/>
    </source>
</evidence>
<dbReference type="OrthoDB" id="18529at2759"/>
<dbReference type="GO" id="GO:0003735">
    <property type="term" value="F:structural constituent of ribosome"/>
    <property type="evidence" value="ECO:0007669"/>
    <property type="project" value="InterPro"/>
</dbReference>
<gene>
    <name evidence="2" type="ORF">SAPINGB_P002236</name>
</gene>
<keyword evidence="3" id="KW-1185">Reference proteome</keyword>
<dbReference type="InterPro" id="IPR040922">
    <property type="entry name" value="Ribosomal_mL59_dom"/>
</dbReference>
<dbReference type="EMBL" id="CABVLU010000002">
    <property type="protein sequence ID" value="VVT49368.1"/>
    <property type="molecule type" value="Genomic_DNA"/>
</dbReference>